<evidence type="ECO:0000313" key="3">
    <source>
        <dbReference type="Proteomes" id="UP001371456"/>
    </source>
</evidence>
<dbReference type="AlphaFoldDB" id="A0AAN8Y3C6"/>
<accession>A0AAN8Y3C6</accession>
<protein>
    <recommendedName>
        <fullName evidence="1">Retrovirus-related Pol polyprotein from transposon TNT 1-94-like beta-barrel domain-containing protein</fullName>
    </recommendedName>
</protein>
<dbReference type="EMBL" id="JBANQN010000010">
    <property type="protein sequence ID" value="KAK6777461.1"/>
    <property type="molecule type" value="Genomic_DNA"/>
</dbReference>
<dbReference type="Proteomes" id="UP001371456">
    <property type="component" value="Unassembled WGS sequence"/>
</dbReference>
<proteinExistence type="predicted"/>
<dbReference type="InterPro" id="IPR054722">
    <property type="entry name" value="PolX-like_BBD"/>
</dbReference>
<dbReference type="Pfam" id="PF22936">
    <property type="entry name" value="Pol_BBD"/>
    <property type="match status" value="1"/>
</dbReference>
<gene>
    <name evidence="2" type="ORF">RDI58_024178</name>
</gene>
<keyword evidence="3" id="KW-1185">Reference proteome</keyword>
<name>A0AAN8Y3C6_SOLBU</name>
<evidence type="ECO:0000259" key="1">
    <source>
        <dbReference type="Pfam" id="PF22936"/>
    </source>
</evidence>
<evidence type="ECO:0000313" key="2">
    <source>
        <dbReference type="EMBL" id="KAK6777461.1"/>
    </source>
</evidence>
<feature type="domain" description="Retrovirus-related Pol polyprotein from transposon TNT 1-94-like beta-barrel" evidence="1">
    <location>
        <begin position="17"/>
        <end position="93"/>
    </location>
</feature>
<comment type="caution">
    <text evidence="2">The sequence shown here is derived from an EMBL/GenBank/DDBJ whole genome shotgun (WGS) entry which is preliminary data.</text>
</comment>
<reference evidence="2 3" key="1">
    <citation type="submission" date="2024-02" db="EMBL/GenBank/DDBJ databases">
        <title>de novo genome assembly of Solanum bulbocastanum strain 11H21.</title>
        <authorList>
            <person name="Hosaka A.J."/>
        </authorList>
    </citation>
    <scope>NUCLEOTIDE SEQUENCE [LARGE SCALE GENOMIC DNA]</scope>
    <source>
        <tissue evidence="2">Young leaves</tissue>
    </source>
</reference>
<organism evidence="2 3">
    <name type="scientific">Solanum bulbocastanum</name>
    <name type="common">Wild potato</name>
    <dbReference type="NCBI Taxonomy" id="147425"/>
    <lineage>
        <taxon>Eukaryota</taxon>
        <taxon>Viridiplantae</taxon>
        <taxon>Streptophyta</taxon>
        <taxon>Embryophyta</taxon>
        <taxon>Tracheophyta</taxon>
        <taxon>Spermatophyta</taxon>
        <taxon>Magnoliopsida</taxon>
        <taxon>eudicotyledons</taxon>
        <taxon>Gunneridae</taxon>
        <taxon>Pentapetalae</taxon>
        <taxon>asterids</taxon>
        <taxon>lamiids</taxon>
        <taxon>Solanales</taxon>
        <taxon>Solanaceae</taxon>
        <taxon>Solanoideae</taxon>
        <taxon>Solaneae</taxon>
        <taxon>Solanum</taxon>
    </lineage>
</organism>
<sequence>MAGNLKALVVETGNKDWLIHTCATNRMISNVDLLLNKIKLNKANVQRVYLPNGENTQVSHIGSYELSYGETVSNVIFIPDFKYNLLLVPRITKELNSMVSFYPNFCILRDLCSGRVKGIGKERDGLYLMLPQAFTERLHHAKIGFTARQESQDIALWHRRLGLLLDPI</sequence>